<accession>A0A1R2AYV3</accession>
<dbReference type="Proteomes" id="UP000187209">
    <property type="component" value="Unassembled WGS sequence"/>
</dbReference>
<proteinExistence type="predicted"/>
<organism evidence="1 2">
    <name type="scientific">Stentor coeruleus</name>
    <dbReference type="NCBI Taxonomy" id="5963"/>
    <lineage>
        <taxon>Eukaryota</taxon>
        <taxon>Sar</taxon>
        <taxon>Alveolata</taxon>
        <taxon>Ciliophora</taxon>
        <taxon>Postciliodesmatophora</taxon>
        <taxon>Heterotrichea</taxon>
        <taxon>Heterotrichida</taxon>
        <taxon>Stentoridae</taxon>
        <taxon>Stentor</taxon>
    </lineage>
</organism>
<protein>
    <submittedName>
        <fullName evidence="1">Uncharacterized protein</fullName>
    </submittedName>
</protein>
<evidence type="ECO:0000313" key="1">
    <source>
        <dbReference type="EMBL" id="OMJ69667.1"/>
    </source>
</evidence>
<gene>
    <name evidence="1" type="ORF">SteCoe_32542</name>
</gene>
<sequence length="613" mass="71174">MGLFTLISRSLAVKSNRSLNPYVQTNIKLTHCTQIDQVLEIVKKNELAVAQKAFALRMLTRILISKTGQIDYVDNPIYEELTKSICSNIGNLKSLEICDIMFWARNSRTMNISSIDYKSGLELKDLIESLLESNSFTIRQTISLFYDMTLTGIVSEKVYENLKEKVLKSTTILSIEDIKHILLTMKTSRYLIDQNFIENLITRSINLLQGTFLNKDLIEIIKPLALISMRSRKSMDSVKNLLPFIESNLDHIGEHDLYTILRSNIENKNLYSEDFIKKLLHKLKANLQNYPGNFSNIFYSTLPPLLNQYPEISYECTNYLMDEIMQRLQNKKMDLSNISRLSSSFLELNYNVEPLASYFDDRALSFFAYKGFLDVLLMKSKYSGESIFDKYSITDKQIEKHIKMKNLKTLIHYVGSINPSWSADFKKHTEFVLKALDSYILKDSFYARSTLLYFSDSDGILKNKDKIFEYKIKCLNNIDTSREHTHNTILFVIYNTSDSFIENYIKKNKQNIDSEKLAKAIENNLNDVPISKIDVIQKYFPENNSYAILKLIKKKRAGEEVDNQVINELIQIGIKNIQNSKAYQRNIAEVDGYFEKIHQLKPQKEEKKDKAQE</sequence>
<comment type="caution">
    <text evidence="1">The sequence shown here is derived from an EMBL/GenBank/DDBJ whole genome shotgun (WGS) entry which is preliminary data.</text>
</comment>
<evidence type="ECO:0000313" key="2">
    <source>
        <dbReference type="Proteomes" id="UP000187209"/>
    </source>
</evidence>
<keyword evidence="2" id="KW-1185">Reference proteome</keyword>
<dbReference type="AlphaFoldDB" id="A0A1R2AYV3"/>
<name>A0A1R2AYV3_9CILI</name>
<reference evidence="1 2" key="1">
    <citation type="submission" date="2016-11" db="EMBL/GenBank/DDBJ databases">
        <title>The macronuclear genome of Stentor coeruleus: a giant cell with tiny introns.</title>
        <authorList>
            <person name="Slabodnick M."/>
            <person name="Ruby J.G."/>
            <person name="Reiff S.B."/>
            <person name="Swart E.C."/>
            <person name="Gosai S."/>
            <person name="Prabakaran S."/>
            <person name="Witkowska E."/>
            <person name="Larue G.E."/>
            <person name="Fisher S."/>
            <person name="Freeman R.M."/>
            <person name="Gunawardena J."/>
            <person name="Chu W."/>
            <person name="Stover N.A."/>
            <person name="Gregory B.D."/>
            <person name="Nowacki M."/>
            <person name="Derisi J."/>
            <person name="Roy S.W."/>
            <person name="Marshall W.F."/>
            <person name="Sood P."/>
        </authorList>
    </citation>
    <scope>NUCLEOTIDE SEQUENCE [LARGE SCALE GENOMIC DNA]</scope>
    <source>
        <strain evidence="1">WM001</strain>
    </source>
</reference>
<dbReference type="EMBL" id="MPUH01001171">
    <property type="protein sequence ID" value="OMJ69667.1"/>
    <property type="molecule type" value="Genomic_DNA"/>
</dbReference>